<dbReference type="PANTHER" id="PTHR21708">
    <property type="entry name" value="PROBABLE 2-DEHYDROPANTOATE 2-REDUCTASE"/>
    <property type="match status" value="1"/>
</dbReference>
<dbReference type="InterPro" id="IPR013328">
    <property type="entry name" value="6PGD_dom2"/>
</dbReference>
<reference evidence="6" key="1">
    <citation type="submission" date="2009-10" db="EMBL/GenBank/DDBJ databases">
        <title>Diversity of trophic interactions inside an arsenic-rich microbial ecosystem.</title>
        <authorList>
            <person name="Bertin P.N."/>
            <person name="Heinrich-Salmeron A."/>
            <person name="Pelletier E."/>
            <person name="Goulhen-Chollet F."/>
            <person name="Arsene-Ploetze F."/>
            <person name="Gallien S."/>
            <person name="Calteau A."/>
            <person name="Vallenet D."/>
            <person name="Casiot C."/>
            <person name="Chane-Woon-Ming B."/>
            <person name="Giloteaux L."/>
            <person name="Barakat M."/>
            <person name="Bonnefoy V."/>
            <person name="Bruneel O."/>
            <person name="Chandler M."/>
            <person name="Cleiss J."/>
            <person name="Duran R."/>
            <person name="Elbaz-Poulichet F."/>
            <person name="Fonknechten N."/>
            <person name="Lauga B."/>
            <person name="Mornico D."/>
            <person name="Ortet P."/>
            <person name="Schaeffer C."/>
            <person name="Siguier P."/>
            <person name="Alexander Thil Smith A."/>
            <person name="Van Dorsselaer A."/>
            <person name="Weissenbach J."/>
            <person name="Medigue C."/>
            <person name="Le Paslier D."/>
        </authorList>
    </citation>
    <scope>NUCLEOTIDE SEQUENCE</scope>
</reference>
<feature type="domain" description="Ketopantoate reductase C-terminal" evidence="5">
    <location>
        <begin position="179"/>
        <end position="304"/>
    </location>
</feature>
<sequence length="316" mass="33759">MRILVIGAGAIGGYFGGRLLQAGQDVTFLVRARRAQQLGSSGLHIRSPLGHIAMHDPATVQAENLRTHFDLIVLSCKAYDLDDVIRGMAPAVGPETAVLPLLNGMRHLDALDTAFGRQRVLGGQCMIAATLDAEGVIVHLNDTHHLVFGERDGERSERVRSIAEAFAGAKVDVRASQQIVHEMWEKWVFLTTLAASTCLMRAPIGAILAAPSGKAVIEGLLEACLAVSQAAGYAPHAAFLERTREILTTEGSTLTASMLRDIENDSRIEADHIVGDMLQRRAEAGLESSGASLLSIAYAHLKAYEARRAGAASKAP</sequence>
<dbReference type="InterPro" id="IPR013752">
    <property type="entry name" value="KPA_reductase"/>
</dbReference>
<comment type="caution">
    <text evidence="6">The sequence shown here is derived from an EMBL/GenBank/DDBJ whole genome shotgun (WGS) entry which is preliminary data.</text>
</comment>
<organism evidence="6">
    <name type="scientific">mine drainage metagenome</name>
    <dbReference type="NCBI Taxonomy" id="410659"/>
    <lineage>
        <taxon>unclassified sequences</taxon>
        <taxon>metagenomes</taxon>
        <taxon>ecological metagenomes</taxon>
    </lineage>
</organism>
<dbReference type="InterPro" id="IPR036291">
    <property type="entry name" value="NAD(P)-bd_dom_sf"/>
</dbReference>
<dbReference type="Pfam" id="PF02558">
    <property type="entry name" value="ApbA"/>
    <property type="match status" value="1"/>
</dbReference>
<dbReference type="NCBIfam" id="NF005094">
    <property type="entry name" value="PRK06522.2-5"/>
    <property type="match status" value="1"/>
</dbReference>
<dbReference type="InterPro" id="IPR051402">
    <property type="entry name" value="KPR-Related"/>
</dbReference>
<feature type="domain" description="Ketopantoate reductase N-terminal" evidence="4">
    <location>
        <begin position="3"/>
        <end position="152"/>
    </location>
</feature>
<accession>E6PQP9</accession>
<evidence type="ECO:0000259" key="4">
    <source>
        <dbReference type="Pfam" id="PF02558"/>
    </source>
</evidence>
<dbReference type="GO" id="GO:0005737">
    <property type="term" value="C:cytoplasm"/>
    <property type="evidence" value="ECO:0007669"/>
    <property type="project" value="TreeGrafter"/>
</dbReference>
<name>E6PQP9_9ZZZZ</name>
<dbReference type="InterPro" id="IPR013332">
    <property type="entry name" value="KPR_N"/>
</dbReference>
<dbReference type="AlphaFoldDB" id="E6PQP9"/>
<dbReference type="GO" id="GO:0008677">
    <property type="term" value="F:2-dehydropantoate 2-reductase activity"/>
    <property type="evidence" value="ECO:0007669"/>
    <property type="project" value="UniProtKB-EC"/>
</dbReference>
<dbReference type="EC" id="1.1.1.169" evidence="6"/>
<evidence type="ECO:0000256" key="1">
    <source>
        <dbReference type="ARBA" id="ARBA00007870"/>
    </source>
</evidence>
<dbReference type="PANTHER" id="PTHR21708:SF26">
    <property type="entry name" value="2-DEHYDROPANTOATE 2-REDUCTASE"/>
    <property type="match status" value="1"/>
</dbReference>
<evidence type="ECO:0000259" key="5">
    <source>
        <dbReference type="Pfam" id="PF08546"/>
    </source>
</evidence>
<dbReference type="SUPFAM" id="SSF51735">
    <property type="entry name" value="NAD(P)-binding Rossmann-fold domains"/>
    <property type="match status" value="1"/>
</dbReference>
<gene>
    <name evidence="6" type="ORF">CARN2_2726</name>
</gene>
<evidence type="ECO:0000256" key="2">
    <source>
        <dbReference type="ARBA" id="ARBA00022857"/>
    </source>
</evidence>
<proteinExistence type="inferred from homology"/>
<dbReference type="FunFam" id="1.10.1040.10:FF:000017">
    <property type="entry name" value="2-dehydropantoate 2-reductase"/>
    <property type="match status" value="1"/>
</dbReference>
<keyword evidence="2" id="KW-0521">NADP</keyword>
<comment type="similarity">
    <text evidence="1">Belongs to the ketopantoate reductase family.</text>
</comment>
<keyword evidence="3 6" id="KW-0560">Oxidoreductase</keyword>
<dbReference type="InterPro" id="IPR003710">
    <property type="entry name" value="ApbA"/>
</dbReference>
<dbReference type="Pfam" id="PF08546">
    <property type="entry name" value="ApbA_C"/>
    <property type="match status" value="1"/>
</dbReference>
<dbReference type="Gene3D" id="3.40.50.720">
    <property type="entry name" value="NAD(P)-binding Rossmann-like Domain"/>
    <property type="match status" value="1"/>
</dbReference>
<dbReference type="FunFam" id="3.40.50.720:FF:000307">
    <property type="entry name" value="2-dehydropantoate 2-reductase"/>
    <property type="match status" value="1"/>
</dbReference>
<evidence type="ECO:0000256" key="3">
    <source>
        <dbReference type="ARBA" id="ARBA00023002"/>
    </source>
</evidence>
<evidence type="ECO:0000313" key="6">
    <source>
        <dbReference type="EMBL" id="CBH97254.1"/>
    </source>
</evidence>
<dbReference type="Gene3D" id="1.10.1040.10">
    <property type="entry name" value="N-(1-d-carboxylethyl)-l-norvaline Dehydrogenase, domain 2"/>
    <property type="match status" value="1"/>
</dbReference>
<dbReference type="EMBL" id="CABM01000042">
    <property type="protein sequence ID" value="CBH97254.1"/>
    <property type="molecule type" value="Genomic_DNA"/>
</dbReference>
<dbReference type="SUPFAM" id="SSF48179">
    <property type="entry name" value="6-phosphogluconate dehydrogenase C-terminal domain-like"/>
    <property type="match status" value="1"/>
</dbReference>
<dbReference type="InterPro" id="IPR008927">
    <property type="entry name" value="6-PGluconate_DH-like_C_sf"/>
</dbReference>
<protein>
    <submittedName>
        <fullName evidence="6">2-dehydropantoate 2-reductase</fullName>
        <ecNumber evidence="6">1.1.1.169</ecNumber>
    </submittedName>
</protein>
<dbReference type="NCBIfam" id="TIGR00745">
    <property type="entry name" value="apbA_panE"/>
    <property type="match status" value="1"/>
</dbReference>
<dbReference type="GO" id="GO:0015940">
    <property type="term" value="P:pantothenate biosynthetic process"/>
    <property type="evidence" value="ECO:0007669"/>
    <property type="project" value="InterPro"/>
</dbReference>